<accession>A0A318S6C3</accession>
<proteinExistence type="predicted"/>
<gene>
    <name evidence="1" type="ORF">DES52_10721</name>
</gene>
<reference evidence="1 2" key="1">
    <citation type="submission" date="2018-06" db="EMBL/GenBank/DDBJ databases">
        <title>Genomic Encyclopedia of Type Strains, Phase IV (KMG-IV): sequencing the most valuable type-strain genomes for metagenomic binning, comparative biology and taxonomic classification.</title>
        <authorList>
            <person name="Goeker M."/>
        </authorList>
    </citation>
    <scope>NUCLEOTIDE SEQUENCE [LARGE SCALE GENOMIC DNA]</scope>
    <source>
        <strain evidence="1 2">DSM 18048</strain>
    </source>
</reference>
<name>A0A318S6C3_9DEIO</name>
<evidence type="ECO:0000313" key="2">
    <source>
        <dbReference type="Proteomes" id="UP000248326"/>
    </source>
</evidence>
<evidence type="ECO:0000313" key="1">
    <source>
        <dbReference type="EMBL" id="PYE53763.1"/>
    </source>
</evidence>
<dbReference type="Proteomes" id="UP000248326">
    <property type="component" value="Unassembled WGS sequence"/>
</dbReference>
<dbReference type="AlphaFoldDB" id="A0A318S6C3"/>
<dbReference type="EMBL" id="QJSX01000007">
    <property type="protein sequence ID" value="PYE53763.1"/>
    <property type="molecule type" value="Genomic_DNA"/>
</dbReference>
<protein>
    <submittedName>
        <fullName evidence="1">Uncharacterized protein</fullName>
    </submittedName>
</protein>
<sequence>MACRQQEALSHRYVALVRALQADPAYAGWRSHAPEFERKTSEVLERLQQTHALMDRLHSLLDASSGVESTVLETLLDWTRDTTTTLYDSVQALKEELDGLRAQRGELPYDGVTTLN</sequence>
<organism evidence="1 2">
    <name type="scientific">Deinococcus yavapaiensis KR-236</name>
    <dbReference type="NCBI Taxonomy" id="694435"/>
    <lineage>
        <taxon>Bacteria</taxon>
        <taxon>Thermotogati</taxon>
        <taxon>Deinococcota</taxon>
        <taxon>Deinococci</taxon>
        <taxon>Deinococcales</taxon>
        <taxon>Deinococcaceae</taxon>
        <taxon>Deinococcus</taxon>
    </lineage>
</organism>
<keyword evidence="2" id="KW-1185">Reference proteome</keyword>
<comment type="caution">
    <text evidence="1">The sequence shown here is derived from an EMBL/GenBank/DDBJ whole genome shotgun (WGS) entry which is preliminary data.</text>
</comment>